<protein>
    <recommendedName>
        <fullName evidence="3">Acyl carrier protein</fullName>
    </recommendedName>
</protein>
<sequence>MTYDSILEAIRQTLAGPLANPHMQNFSAQAVLNDDLHVDSVILINLMLHLETDHGIEMPERELSKSDFATVDGLIRMLLGEAPEAAEDTSNAPAPSEITVHCFVSCLCAAIRRHAHLNFRPFYFGTWDSSFAVTPAMQLAYHSEEITQDHFADWVERLYNIPVREWYDHGKSKEANLIRFEQLLSTKSGDEQLVVFLDMFHLPERENKYNQNPFPHYVIIELTDDPDLWHLYDPDYRWRGDLPRETILNAMAQPTVAGGYILNSGRAQAPRPADLAAYFTETFRGGDNLLTSALRRIFDYHCNPARPLALADLGRAVREMPVLSLRKYAYEHAFAFFWQELDTDFAAFDAECDRVEALCEGFRSLHYLAARIAHTGDRSMIPDLFAALEALDQLEFTIKSALHAQFDDWRAANLPAQANPQTCLPASPQPQEVPA</sequence>
<dbReference type="Gene3D" id="1.10.1200.10">
    <property type="entry name" value="ACP-like"/>
    <property type="match status" value="1"/>
</dbReference>
<dbReference type="InterPro" id="IPR036736">
    <property type="entry name" value="ACP-like_sf"/>
</dbReference>
<reference evidence="1 2" key="1">
    <citation type="submission" date="2021-06" db="EMBL/GenBank/DDBJ databases">
        <title>50 bacteria genomes isolated from Dapeng, Shenzhen, China.</title>
        <authorList>
            <person name="Zheng W."/>
            <person name="Yu S."/>
            <person name="Huang Y."/>
        </authorList>
    </citation>
    <scope>NUCLEOTIDE SEQUENCE [LARGE SCALE GENOMIC DNA]</scope>
    <source>
        <strain evidence="1 2">DP1N14-2</strain>
    </source>
</reference>
<proteinExistence type="predicted"/>
<dbReference type="Pfam" id="PF19468">
    <property type="entry name" value="DUF6005"/>
    <property type="match status" value="1"/>
</dbReference>
<gene>
    <name evidence="1" type="ORF">KUV26_19125</name>
</gene>
<evidence type="ECO:0008006" key="3">
    <source>
        <dbReference type="Google" id="ProtNLM"/>
    </source>
</evidence>
<comment type="caution">
    <text evidence="1">The sequence shown here is derived from an EMBL/GenBank/DDBJ whole genome shotgun (WGS) entry which is preliminary data.</text>
</comment>
<dbReference type="EMBL" id="JAHVJA010000011">
    <property type="protein sequence ID" value="MBY6141559.1"/>
    <property type="molecule type" value="Genomic_DNA"/>
</dbReference>
<evidence type="ECO:0000313" key="2">
    <source>
        <dbReference type="Proteomes" id="UP000766629"/>
    </source>
</evidence>
<accession>A0ABS7NK24</accession>
<dbReference type="SUPFAM" id="SSF47336">
    <property type="entry name" value="ACP-like"/>
    <property type="match status" value="1"/>
</dbReference>
<keyword evidence="2" id="KW-1185">Reference proteome</keyword>
<organism evidence="1 2">
    <name type="scientific">Leisingera daeponensis</name>
    <dbReference type="NCBI Taxonomy" id="405746"/>
    <lineage>
        <taxon>Bacteria</taxon>
        <taxon>Pseudomonadati</taxon>
        <taxon>Pseudomonadota</taxon>
        <taxon>Alphaproteobacteria</taxon>
        <taxon>Rhodobacterales</taxon>
        <taxon>Roseobacteraceae</taxon>
        <taxon>Leisingera</taxon>
    </lineage>
</organism>
<evidence type="ECO:0000313" key="1">
    <source>
        <dbReference type="EMBL" id="MBY6141559.1"/>
    </source>
</evidence>
<dbReference type="InterPro" id="IPR046047">
    <property type="entry name" value="DUF6005"/>
</dbReference>
<dbReference type="Proteomes" id="UP000766629">
    <property type="component" value="Unassembled WGS sequence"/>
</dbReference>
<dbReference type="RefSeq" id="WP_222509590.1">
    <property type="nucleotide sequence ID" value="NZ_JAHVJA010000011.1"/>
</dbReference>
<name>A0ABS7NK24_9RHOB</name>